<dbReference type="Proteomes" id="UP000593566">
    <property type="component" value="Unassembled WGS sequence"/>
</dbReference>
<evidence type="ECO:0000313" key="1">
    <source>
        <dbReference type="EMBL" id="KAF6220367.1"/>
    </source>
</evidence>
<organism evidence="1 2">
    <name type="scientific">Letharia lupina</name>
    <dbReference type="NCBI Taxonomy" id="560253"/>
    <lineage>
        <taxon>Eukaryota</taxon>
        <taxon>Fungi</taxon>
        <taxon>Dikarya</taxon>
        <taxon>Ascomycota</taxon>
        <taxon>Pezizomycotina</taxon>
        <taxon>Lecanoromycetes</taxon>
        <taxon>OSLEUM clade</taxon>
        <taxon>Lecanoromycetidae</taxon>
        <taxon>Lecanorales</taxon>
        <taxon>Lecanorineae</taxon>
        <taxon>Parmeliaceae</taxon>
        <taxon>Letharia</taxon>
    </lineage>
</organism>
<proteinExistence type="predicted"/>
<sequence length="219" mass="24220">MHTVLDSDGARPTESRRKIRKQMGKYGDSIEFAEGEVIMVRKAYFENGFQGSQIDEKGGKVCRGRNIVLATGTRDVFPDIKGYAENWPYPALKEAMDAAQSTGYIFDERIIIELTRTPNEQKKVMVDGLGMEIIRTMFGSYFKMNEPFGETSVKSCFVAGDTGTPMTQITIAVAHGVAVADGVSAQLCAEEGERVLTRDKNVSIDEVDVAEKHTTQCMK</sequence>
<dbReference type="GeneID" id="59331910"/>
<dbReference type="Gene3D" id="3.50.50.60">
    <property type="entry name" value="FAD/NAD(P)-binding domain"/>
    <property type="match status" value="2"/>
</dbReference>
<dbReference type="EMBL" id="JACCJB010000017">
    <property type="protein sequence ID" value="KAF6220367.1"/>
    <property type="molecule type" value="Genomic_DNA"/>
</dbReference>
<protein>
    <recommendedName>
        <fullName evidence="3">FAD/NAD(P)-binding domain-containing protein</fullName>
    </recommendedName>
</protein>
<evidence type="ECO:0008006" key="3">
    <source>
        <dbReference type="Google" id="ProtNLM"/>
    </source>
</evidence>
<name>A0A8H6CBB9_9LECA</name>
<evidence type="ECO:0000313" key="2">
    <source>
        <dbReference type="Proteomes" id="UP000593566"/>
    </source>
</evidence>
<gene>
    <name evidence="1" type="ORF">HO133_003499</name>
</gene>
<dbReference type="RefSeq" id="XP_037149802.1">
    <property type="nucleotide sequence ID" value="XM_037294421.1"/>
</dbReference>
<keyword evidence="2" id="KW-1185">Reference proteome</keyword>
<reference evidence="1 2" key="1">
    <citation type="journal article" date="2020" name="Genomics">
        <title>Complete, high-quality genomes from long-read metagenomic sequencing of two wolf lichen thalli reveals enigmatic genome architecture.</title>
        <authorList>
            <person name="McKenzie S.K."/>
            <person name="Walston R.F."/>
            <person name="Allen J.L."/>
        </authorList>
    </citation>
    <scope>NUCLEOTIDE SEQUENCE [LARGE SCALE GENOMIC DNA]</scope>
    <source>
        <strain evidence="1">WasteWater1</strain>
    </source>
</reference>
<dbReference type="SUPFAM" id="SSF51905">
    <property type="entry name" value="FAD/NAD(P)-binding domain"/>
    <property type="match status" value="1"/>
</dbReference>
<dbReference type="InterPro" id="IPR036188">
    <property type="entry name" value="FAD/NAD-bd_sf"/>
</dbReference>
<comment type="caution">
    <text evidence="1">The sequence shown here is derived from an EMBL/GenBank/DDBJ whole genome shotgun (WGS) entry which is preliminary data.</text>
</comment>
<dbReference type="AlphaFoldDB" id="A0A8H6CBB9"/>
<accession>A0A8H6CBB9</accession>